<dbReference type="RefSeq" id="WP_100255042.1">
    <property type="nucleotide sequence ID" value="NZ_CP024870.1"/>
</dbReference>
<dbReference type="EMBL" id="CP024870">
    <property type="protein sequence ID" value="ATX71510.1"/>
    <property type="molecule type" value="Genomic_DNA"/>
</dbReference>
<evidence type="ECO:0000313" key="2">
    <source>
        <dbReference type="Proteomes" id="UP000231179"/>
    </source>
</evidence>
<organism evidence="1 2">
    <name type="scientific">Spiroplasma clarkii</name>
    <dbReference type="NCBI Taxonomy" id="2139"/>
    <lineage>
        <taxon>Bacteria</taxon>
        <taxon>Bacillati</taxon>
        <taxon>Mycoplasmatota</taxon>
        <taxon>Mollicutes</taxon>
        <taxon>Entomoplasmatales</taxon>
        <taxon>Spiroplasmataceae</taxon>
        <taxon>Spiroplasma</taxon>
    </lineage>
</organism>
<evidence type="ECO:0000313" key="1">
    <source>
        <dbReference type="EMBL" id="ATX71510.1"/>
    </source>
</evidence>
<reference evidence="1 2" key="1">
    <citation type="submission" date="2017-11" db="EMBL/GenBank/DDBJ databases">
        <title>Complete genome sequence of Spiroplasma clarkii CN-5 (DSM 19994).</title>
        <authorList>
            <person name="Tsai Y.-M."/>
            <person name="Chang A."/>
            <person name="Lo W.-S."/>
            <person name="Kuo C.-H."/>
        </authorList>
    </citation>
    <scope>NUCLEOTIDE SEQUENCE [LARGE SCALE GENOMIC DNA]</scope>
    <source>
        <strain evidence="1 2">CN-5</strain>
    </source>
</reference>
<gene>
    <name evidence="1" type="ORF">SCLAR_v1c12100</name>
</gene>
<keyword evidence="2" id="KW-1185">Reference proteome</keyword>
<sequence>MVFDKIEIIYEKYCLPIKIKYSETRKPTFMEFLILSIILEYPNKEKSIADVLDRDFKILKQELFQKAFNDLVNFKLIKLIQNYAGWDTLKIETSLNKILVDDELKARFEKKEYWISQSNKNFDAKWIYDPLTNQYEIVKDTDWDKKINNSKTSSKLSLSHLGSNYYTETFIDENTKKFIDNNQEIFGEKATVTAIEITSGVSVKDLSIAQKQTVKVNCAIEAWIELESTGEFKIKTDEKNLEIYFAVNKNNPIKVFTEVVEKYSKKTKNKFVPKVKLANENEFIRNPELISDINVRSTCNLLLVNGQDISSVDDFLKSKDLINNIKYLIIYNSKSNDKTIEYRDERIIAHTDFISEQFMDTNSLIYIDSDNKISAYALVNREIESANIQVPLVYAYKFRDKINLQQLFSNNVGRIKLVLESKLVEKKFTSCSWIFSLFRRIGLLNEIKPIIQKQLLANLEDANFYEQIITSLNKQVNSKAMTFIQDCLKEVLLKEFKNYNNDEIITILNNYKFKDEKILVDLLEAIDKKIFATDFNFVLRINQILARNSIDGWEKNICESNLWLWEYTKNNLRADLLEIEKFHSPVWKKQVTVINLIGKITKACLQADFKIARDNYNQMLEQLFVVTNDLTEIKNYDKYLLNVAECLNQFYPDLNDYTEHEINLDQTSQKKQKIKEAISDISKANAVMNELLEPELQTLPIEIKIAWIKFVLSKSKKIDATIITKIYEKLKLIYGSNLSSNMVVK</sequence>
<proteinExistence type="predicted"/>
<dbReference type="AlphaFoldDB" id="A0A2K8KIJ8"/>
<protein>
    <submittedName>
        <fullName evidence="1">Uncharacterized protein</fullName>
    </submittedName>
</protein>
<accession>A0A2K8KIJ8</accession>
<name>A0A2K8KIJ8_9MOLU</name>
<dbReference type="Proteomes" id="UP000231179">
    <property type="component" value="Chromosome"/>
</dbReference>